<protein>
    <recommendedName>
        <fullName evidence="10">KRR1 small subunit processome component</fullName>
    </recommendedName>
    <alternativeName>
        <fullName evidence="10">KRR-R motif-containing protein 1</fullName>
    </alternativeName>
</protein>
<dbReference type="GO" id="GO:0032040">
    <property type="term" value="C:small-subunit processome"/>
    <property type="evidence" value="ECO:0007669"/>
    <property type="project" value="TreeGrafter"/>
</dbReference>
<keyword evidence="6 10" id="KW-0539">Nucleus</keyword>
<proteinExistence type="inferred from homology"/>
<evidence type="ECO:0000256" key="10">
    <source>
        <dbReference type="PIRNR" id="PIRNR006515"/>
    </source>
</evidence>
<evidence type="ECO:0000256" key="2">
    <source>
        <dbReference type="ARBA" id="ARBA00009344"/>
    </source>
</evidence>
<dbReference type="GO" id="GO:0003723">
    <property type="term" value="F:RNA binding"/>
    <property type="evidence" value="ECO:0007669"/>
    <property type="project" value="UniProtKB-KW"/>
</dbReference>
<dbReference type="PANTHER" id="PTHR12581:SF0">
    <property type="entry name" value="KRR1 SMALL SUBUNIT PROCESSOME COMPONENT HOMOLOG"/>
    <property type="match status" value="1"/>
</dbReference>
<evidence type="ECO:0000256" key="9">
    <source>
        <dbReference type="ARBA" id="ARBA00025925"/>
    </source>
</evidence>
<dbReference type="SUPFAM" id="SSF54791">
    <property type="entry name" value="Eukaryotic type KH-domain (KH-domain type I)"/>
    <property type="match status" value="1"/>
</dbReference>
<dbReference type="FunFam" id="3.30.1370.10:FF:000011">
    <property type="entry name" value="KRR1 small subunit processome component"/>
    <property type="match status" value="1"/>
</dbReference>
<dbReference type="InterPro" id="IPR048549">
    <property type="entry name" value="KRR1-like_KH2_euk"/>
</dbReference>
<dbReference type="CDD" id="cd22394">
    <property type="entry name" value="KH-I_KRR1_rpt2"/>
    <property type="match status" value="1"/>
</dbReference>
<evidence type="ECO:0000256" key="3">
    <source>
        <dbReference type="ARBA" id="ARBA00022517"/>
    </source>
</evidence>
<evidence type="ECO:0000313" key="14">
    <source>
        <dbReference type="EMBL" id="GFQ93231.1"/>
    </source>
</evidence>
<feature type="compositionally biased region" description="Basic residues" evidence="11">
    <location>
        <begin position="315"/>
        <end position="336"/>
    </location>
</feature>
<name>A0A8X6L2M4_TRICU</name>
<evidence type="ECO:0000256" key="4">
    <source>
        <dbReference type="ARBA" id="ARBA00022552"/>
    </source>
</evidence>
<dbReference type="Proteomes" id="UP000887116">
    <property type="component" value="Unassembled WGS sequence"/>
</dbReference>
<feature type="domain" description="KRR1 small subunit processome component first KH" evidence="12">
    <location>
        <begin position="32"/>
        <end position="112"/>
    </location>
</feature>
<dbReference type="CDD" id="cd22393">
    <property type="entry name" value="KH-I_KRR1_rpt1"/>
    <property type="match status" value="1"/>
</dbReference>
<reference evidence="14" key="1">
    <citation type="submission" date="2020-07" db="EMBL/GenBank/DDBJ databases">
        <title>Multicomponent nature underlies the extraordinary mechanical properties of spider dragline silk.</title>
        <authorList>
            <person name="Kono N."/>
            <person name="Nakamura H."/>
            <person name="Mori M."/>
            <person name="Yoshida Y."/>
            <person name="Ohtoshi R."/>
            <person name="Malay A.D."/>
            <person name="Moran D.A.P."/>
            <person name="Tomita M."/>
            <person name="Numata K."/>
            <person name="Arakawa K."/>
        </authorList>
    </citation>
    <scope>NUCLEOTIDE SEQUENCE</scope>
</reference>
<gene>
    <name evidence="14" type="primary">dbe</name>
    <name evidence="14" type="ORF">TNCT_348042</name>
</gene>
<dbReference type="InterPro" id="IPR036612">
    <property type="entry name" value="KH_dom_type_1_sf"/>
</dbReference>
<evidence type="ECO:0000259" key="12">
    <source>
        <dbReference type="Pfam" id="PF17903"/>
    </source>
</evidence>
<dbReference type="EMBL" id="BMAO01004229">
    <property type="protein sequence ID" value="GFQ93231.1"/>
    <property type="molecule type" value="Genomic_DNA"/>
</dbReference>
<comment type="function">
    <text evidence="8">Required for 40S ribosome biogenesis. Involved in nucleolar processing of pre-18S ribosomal RNA and ribosome assembly. Binds to RNA. Required for female germline development, cell viability during eye development and for survival of dividing cells and epithelial cells during early wing disk development.</text>
</comment>
<evidence type="ECO:0000256" key="8">
    <source>
        <dbReference type="ARBA" id="ARBA00024689"/>
    </source>
</evidence>
<evidence type="ECO:0000259" key="13">
    <source>
        <dbReference type="Pfam" id="PF21800"/>
    </source>
</evidence>
<sequence>MDKIDNRVDDAWAMTIDPFKKEDMKHPLLVESSFATLFPKYREKYLREFWPMIQKSLEEYGIVAKLDVIEGSMTVMTTRKTWDPYIILKARDIIKLIARGLPYEQAIRVLQDDVGCDIIKIGSMVRKKDKFLKRRQRIVGPKGATLKAIELLSSCFVLVQGNTVAALGPYKGLQHVRKIVEDTMKNIHPIYNIKALMIKKELAKDPKLKNENWERFLPKYVSKSVQHKQPKKKRVKKDYTPFPPPQQERKVDKLMASGEYFLTETDRKKKMLAEKLEKKVGAEVKRQERRNKPFIPPVEKSYRANQQDEQDNQLKKKQIKVTQKFKKIKSKEKKQD</sequence>
<comment type="caution">
    <text evidence="14">The sequence shown here is derived from an EMBL/GenBank/DDBJ whole genome shotgun (WGS) entry which is preliminary data.</text>
</comment>
<evidence type="ECO:0000313" key="15">
    <source>
        <dbReference type="Proteomes" id="UP000887116"/>
    </source>
</evidence>
<dbReference type="InterPro" id="IPR024166">
    <property type="entry name" value="rRNA_assembly_KRR1"/>
</dbReference>
<accession>A0A8X6L2M4</accession>
<evidence type="ECO:0000256" key="1">
    <source>
        <dbReference type="ARBA" id="ARBA00004604"/>
    </source>
</evidence>
<dbReference type="PIRSF" id="PIRSF006515">
    <property type="entry name" value="KRR1"/>
    <property type="match status" value="1"/>
</dbReference>
<feature type="compositionally biased region" description="Basic residues" evidence="11">
    <location>
        <begin position="225"/>
        <end position="236"/>
    </location>
</feature>
<dbReference type="OrthoDB" id="441223at2759"/>
<dbReference type="InterPro" id="IPR048550">
    <property type="entry name" value="KRR1-like_KH1_euk"/>
</dbReference>
<dbReference type="InterPro" id="IPR041174">
    <property type="entry name" value="KRR1-like_KH1"/>
</dbReference>
<keyword evidence="15" id="KW-1185">Reference proteome</keyword>
<comment type="similarity">
    <text evidence="2 10">Belongs to the KRR1 family.</text>
</comment>
<dbReference type="Gene3D" id="3.30.1370.10">
    <property type="entry name" value="K Homology domain, type 1"/>
    <property type="match status" value="2"/>
</dbReference>
<dbReference type="Pfam" id="PF21800">
    <property type="entry name" value="KH_KRR1_2nd"/>
    <property type="match status" value="1"/>
</dbReference>
<keyword evidence="5 10" id="KW-0694">RNA-binding</keyword>
<evidence type="ECO:0000256" key="11">
    <source>
        <dbReference type="SAM" id="MobiDB-lite"/>
    </source>
</evidence>
<feature type="region of interest" description="Disordered" evidence="11">
    <location>
        <begin position="283"/>
        <end position="336"/>
    </location>
</feature>
<keyword evidence="4 10" id="KW-0698">rRNA processing</keyword>
<dbReference type="FunFam" id="3.30.1370.10:FF:000014">
    <property type="entry name" value="KRR1 small subunit processome component"/>
    <property type="match status" value="1"/>
</dbReference>
<organism evidence="14 15">
    <name type="scientific">Trichonephila clavata</name>
    <name type="common">Joro spider</name>
    <name type="synonym">Nephila clavata</name>
    <dbReference type="NCBI Taxonomy" id="2740835"/>
    <lineage>
        <taxon>Eukaryota</taxon>
        <taxon>Metazoa</taxon>
        <taxon>Ecdysozoa</taxon>
        <taxon>Arthropoda</taxon>
        <taxon>Chelicerata</taxon>
        <taxon>Arachnida</taxon>
        <taxon>Araneae</taxon>
        <taxon>Araneomorphae</taxon>
        <taxon>Entelegynae</taxon>
        <taxon>Araneoidea</taxon>
        <taxon>Nephilidae</taxon>
        <taxon>Trichonephila</taxon>
    </lineage>
</organism>
<evidence type="ECO:0000256" key="6">
    <source>
        <dbReference type="ARBA" id="ARBA00023242"/>
    </source>
</evidence>
<evidence type="ECO:0000256" key="7">
    <source>
        <dbReference type="ARBA" id="ARBA00023274"/>
    </source>
</evidence>
<comment type="subcellular location">
    <subcellularLocation>
        <location evidence="1 10">Nucleus</location>
        <location evidence="1 10">Nucleolus</location>
    </subcellularLocation>
</comment>
<dbReference type="GO" id="GO:0006364">
    <property type="term" value="P:rRNA processing"/>
    <property type="evidence" value="ECO:0007669"/>
    <property type="project" value="UniProtKB-KW"/>
</dbReference>
<evidence type="ECO:0000256" key="5">
    <source>
        <dbReference type="ARBA" id="ARBA00022884"/>
    </source>
</evidence>
<comment type="subunit">
    <text evidence="9">Monomer. Component of the ribosomal small subunit (SSU) processome.</text>
</comment>
<feature type="domain" description="KRR1 small subunit processome component second KH" evidence="13">
    <location>
        <begin position="115"/>
        <end position="204"/>
    </location>
</feature>
<dbReference type="PANTHER" id="PTHR12581">
    <property type="entry name" value="HIV-1 REV BINDING PROTEIN 2, 3"/>
    <property type="match status" value="1"/>
</dbReference>
<dbReference type="InterPro" id="IPR048548">
    <property type="entry name" value="KRR1-like_KH2"/>
</dbReference>
<keyword evidence="3 10" id="KW-0690">Ribosome biogenesis</keyword>
<dbReference type="AlphaFoldDB" id="A0A8X6L2M4"/>
<dbReference type="Pfam" id="PF17903">
    <property type="entry name" value="KH_KRR1_1st"/>
    <property type="match status" value="1"/>
</dbReference>
<feature type="region of interest" description="Disordered" evidence="11">
    <location>
        <begin position="224"/>
        <end position="247"/>
    </location>
</feature>
<keyword evidence="7 10" id="KW-0687">Ribonucleoprotein</keyword>